<proteinExistence type="predicted"/>
<dbReference type="InterPro" id="IPR036282">
    <property type="entry name" value="Glutathione-S-Trfase_C_sf"/>
</dbReference>
<dbReference type="Pfam" id="PF17172">
    <property type="entry name" value="GST_N_4"/>
    <property type="match status" value="1"/>
</dbReference>
<dbReference type="EMBL" id="JBHSEK010000012">
    <property type="protein sequence ID" value="MFC4491320.1"/>
    <property type="molecule type" value="Genomic_DNA"/>
</dbReference>
<evidence type="ECO:0000259" key="1">
    <source>
        <dbReference type="PROSITE" id="PS50404"/>
    </source>
</evidence>
<dbReference type="SUPFAM" id="SSF47616">
    <property type="entry name" value="GST C-terminal domain-like"/>
    <property type="match status" value="1"/>
</dbReference>
<dbReference type="InterPro" id="IPR050931">
    <property type="entry name" value="Mito_Protein_Transport_Metaxin"/>
</dbReference>
<dbReference type="Gene3D" id="3.40.30.10">
    <property type="entry name" value="Glutaredoxin"/>
    <property type="match status" value="1"/>
</dbReference>
<dbReference type="InterPro" id="IPR040079">
    <property type="entry name" value="Glutathione_S-Trfase"/>
</dbReference>
<dbReference type="SFLD" id="SFLDG01180">
    <property type="entry name" value="SUF1"/>
    <property type="match status" value="1"/>
</dbReference>
<dbReference type="SFLD" id="SFLDS00019">
    <property type="entry name" value="Glutathione_Transferase_(cytos"/>
    <property type="match status" value="1"/>
</dbReference>
<reference evidence="3" key="1">
    <citation type="journal article" date="2019" name="Int. J. Syst. Evol. Microbiol.">
        <title>The Global Catalogue of Microorganisms (GCM) 10K type strain sequencing project: providing services to taxonomists for standard genome sequencing and annotation.</title>
        <authorList>
            <consortium name="The Broad Institute Genomics Platform"/>
            <consortium name="The Broad Institute Genome Sequencing Center for Infectious Disease"/>
            <person name="Wu L."/>
            <person name="Ma J."/>
        </authorList>
    </citation>
    <scope>NUCLEOTIDE SEQUENCE [LARGE SCALE GENOMIC DNA]</scope>
    <source>
        <strain evidence="3">CGMCC 4.7608</strain>
    </source>
</reference>
<gene>
    <name evidence="2" type="ORF">ACFO0R_17035</name>
</gene>
<name>A0ABV8ZVK9_9NEIS</name>
<dbReference type="InterPro" id="IPR004045">
    <property type="entry name" value="Glutathione_S-Trfase_N"/>
</dbReference>
<dbReference type="SUPFAM" id="SSF52833">
    <property type="entry name" value="Thioredoxin-like"/>
    <property type="match status" value="1"/>
</dbReference>
<protein>
    <submittedName>
        <fullName evidence="2">Glutathione S-transferase family protein</fullName>
    </submittedName>
</protein>
<dbReference type="CDD" id="cd03080">
    <property type="entry name" value="GST_N_Metaxin_like"/>
    <property type="match status" value="1"/>
</dbReference>
<dbReference type="PANTHER" id="PTHR12289">
    <property type="entry name" value="METAXIN RELATED"/>
    <property type="match status" value="1"/>
</dbReference>
<dbReference type="InterPro" id="IPR012336">
    <property type="entry name" value="Thioredoxin-like_fold"/>
</dbReference>
<accession>A0ABV8ZVK9</accession>
<dbReference type="InterPro" id="IPR036249">
    <property type="entry name" value="Thioredoxin-like_sf"/>
</dbReference>
<organism evidence="2 3">
    <name type="scientific">Chromobacterium aquaticum</name>
    <dbReference type="NCBI Taxonomy" id="467180"/>
    <lineage>
        <taxon>Bacteria</taxon>
        <taxon>Pseudomonadati</taxon>
        <taxon>Pseudomonadota</taxon>
        <taxon>Betaproteobacteria</taxon>
        <taxon>Neisseriales</taxon>
        <taxon>Chromobacteriaceae</taxon>
        <taxon>Chromobacterium</taxon>
    </lineage>
</organism>
<sequence length="233" mass="25951">MITLYQFGPALGLMDPSPFVVKADLLLKLSGLPYRRERGDMRKAPKGKLPCIDDDGQIVPDSTLIRLHLADKHGITLDAGLSEEQKALAWSVDCMLGEHFYWGIVHERWMVDAYFERGPSVFFKGVPALLRGLVTRLVRRKVRANLQGQGMGRFSVAERLRLLEADVAALSALLGEQRYFMGDTATWIDASVYAFVSSALTDAMGETPSRALMLARPNLVAYAQRLRAEFYSG</sequence>
<dbReference type="PANTHER" id="PTHR12289:SF41">
    <property type="entry name" value="FAILED AXON CONNECTIONS-RELATED"/>
    <property type="match status" value="1"/>
</dbReference>
<feature type="domain" description="GST N-terminal" evidence="1">
    <location>
        <begin position="7"/>
        <end position="77"/>
    </location>
</feature>
<evidence type="ECO:0000313" key="2">
    <source>
        <dbReference type="EMBL" id="MFC4491320.1"/>
    </source>
</evidence>
<dbReference type="Proteomes" id="UP001595999">
    <property type="component" value="Unassembled WGS sequence"/>
</dbReference>
<dbReference type="RefSeq" id="WP_231461621.1">
    <property type="nucleotide sequence ID" value="NZ_JAJOHW010000037.1"/>
</dbReference>
<dbReference type="Gene3D" id="1.20.1050.10">
    <property type="match status" value="1"/>
</dbReference>
<dbReference type="PROSITE" id="PS50404">
    <property type="entry name" value="GST_NTER"/>
    <property type="match status" value="1"/>
</dbReference>
<dbReference type="Pfam" id="PF17171">
    <property type="entry name" value="GST_C_6"/>
    <property type="match status" value="1"/>
</dbReference>
<evidence type="ECO:0000313" key="3">
    <source>
        <dbReference type="Proteomes" id="UP001595999"/>
    </source>
</evidence>
<dbReference type="InterPro" id="IPR026928">
    <property type="entry name" value="FAX/IsoI-like"/>
</dbReference>
<keyword evidence="3" id="KW-1185">Reference proteome</keyword>
<dbReference type="SFLD" id="SFLDG01200">
    <property type="entry name" value="SUF1.1"/>
    <property type="match status" value="1"/>
</dbReference>
<dbReference type="InterPro" id="IPR033468">
    <property type="entry name" value="Metaxin_GST"/>
</dbReference>
<comment type="caution">
    <text evidence="2">The sequence shown here is derived from an EMBL/GenBank/DDBJ whole genome shotgun (WGS) entry which is preliminary data.</text>
</comment>
<dbReference type="CDD" id="cd03193">
    <property type="entry name" value="GST_C_Metaxin"/>
    <property type="match status" value="1"/>
</dbReference>